<evidence type="ECO:0000313" key="6">
    <source>
        <dbReference type="Proteomes" id="UP000235965"/>
    </source>
</evidence>
<proteinExistence type="inferred from homology"/>
<dbReference type="Pfam" id="PF00514">
    <property type="entry name" value="Arm"/>
    <property type="match status" value="3"/>
</dbReference>
<dbReference type="Pfam" id="PF16186">
    <property type="entry name" value="Arm_3"/>
    <property type="match status" value="1"/>
</dbReference>
<feature type="non-terminal residue" evidence="5">
    <location>
        <position position="1"/>
    </location>
</feature>
<feature type="signal peptide" evidence="4">
    <location>
        <begin position="1"/>
        <end position="18"/>
    </location>
</feature>
<dbReference type="SMART" id="SM00185">
    <property type="entry name" value="ARM"/>
    <property type="match status" value="4"/>
</dbReference>
<comment type="caution">
    <text evidence="5">The sequence shown here is derived from an EMBL/GenBank/DDBJ whole genome shotgun (WGS) entry which is preliminary data.</text>
</comment>
<dbReference type="SUPFAM" id="SSF48371">
    <property type="entry name" value="ARM repeat"/>
    <property type="match status" value="1"/>
</dbReference>
<feature type="chain" id="PRO_5014435820" evidence="4">
    <location>
        <begin position="19"/>
        <end position="356"/>
    </location>
</feature>
<dbReference type="PANTHER" id="PTHR23316">
    <property type="entry name" value="IMPORTIN ALPHA"/>
    <property type="match status" value="1"/>
</dbReference>
<dbReference type="InParanoid" id="A0A2J7QK76"/>
<keyword evidence="4" id="KW-0732">Signal</keyword>
<keyword evidence="2" id="KW-0813">Transport</keyword>
<evidence type="ECO:0000256" key="2">
    <source>
        <dbReference type="ARBA" id="ARBA00022448"/>
    </source>
</evidence>
<dbReference type="STRING" id="105785.A0A2J7QK76"/>
<comment type="similarity">
    <text evidence="1">Belongs to the importin alpha family.</text>
</comment>
<organism evidence="5 6">
    <name type="scientific">Cryptotermes secundus</name>
    <dbReference type="NCBI Taxonomy" id="105785"/>
    <lineage>
        <taxon>Eukaryota</taxon>
        <taxon>Metazoa</taxon>
        <taxon>Ecdysozoa</taxon>
        <taxon>Arthropoda</taxon>
        <taxon>Hexapoda</taxon>
        <taxon>Insecta</taxon>
        <taxon>Pterygota</taxon>
        <taxon>Neoptera</taxon>
        <taxon>Polyneoptera</taxon>
        <taxon>Dictyoptera</taxon>
        <taxon>Blattodea</taxon>
        <taxon>Blattoidea</taxon>
        <taxon>Termitoidae</taxon>
        <taxon>Kalotermitidae</taxon>
        <taxon>Cryptotermitinae</taxon>
        <taxon>Cryptotermes</taxon>
    </lineage>
</organism>
<dbReference type="InterPro" id="IPR016024">
    <property type="entry name" value="ARM-type_fold"/>
</dbReference>
<dbReference type="InterPro" id="IPR032413">
    <property type="entry name" value="Arm_3"/>
</dbReference>
<dbReference type="Proteomes" id="UP000235965">
    <property type="component" value="Unassembled WGS sequence"/>
</dbReference>
<keyword evidence="6" id="KW-1185">Reference proteome</keyword>
<dbReference type="AlphaFoldDB" id="A0A2J7QK76"/>
<sequence length="356" mass="39673">VNCHFMCIIFRLLSKATRLSMTRNAVWALSNLCRGKNPPPEFPKVCPCLPVLSRLLFHADADVLADACWALSYLSDGPNDKIQAVIDAGVCRRLVELLMHNQPNVVSAALRAVGNIVTGDDVQTQVILNCSALPCLLHLLASPKESIRKEACWTISNITAGNRQQIQVSIIIYNFIMMVLSITELHSTILSVSVCCSFVISARALRFSWAFQTGYSEAKMKISGNTAAYFRTFWIGKCIRQGFTYMDFTMALLPCKHASVVQLFLLQSLLPGNGSACHNINMCPEIPNFNNISGLDKIEFLQSHENMEIYQKAFDIIEHYFGSEEEDSHVAPSVDQDAQQYQFNADQSVPMGGFQF</sequence>
<dbReference type="InterPro" id="IPR011989">
    <property type="entry name" value="ARM-like"/>
</dbReference>
<dbReference type="OrthoDB" id="29145at2759"/>
<evidence type="ECO:0000256" key="3">
    <source>
        <dbReference type="ARBA" id="ARBA00022927"/>
    </source>
</evidence>
<name>A0A2J7QK76_9NEOP</name>
<reference evidence="5 6" key="1">
    <citation type="submission" date="2017-12" db="EMBL/GenBank/DDBJ databases">
        <title>Hemimetabolous genomes reveal molecular basis of termite eusociality.</title>
        <authorList>
            <person name="Harrison M.C."/>
            <person name="Jongepier E."/>
            <person name="Robertson H.M."/>
            <person name="Arning N."/>
            <person name="Bitard-Feildel T."/>
            <person name="Chao H."/>
            <person name="Childers C.P."/>
            <person name="Dinh H."/>
            <person name="Doddapaneni H."/>
            <person name="Dugan S."/>
            <person name="Gowin J."/>
            <person name="Greiner C."/>
            <person name="Han Y."/>
            <person name="Hu H."/>
            <person name="Hughes D.S.T."/>
            <person name="Huylmans A.-K."/>
            <person name="Kemena C."/>
            <person name="Kremer L.P.M."/>
            <person name="Lee S.L."/>
            <person name="Lopez-Ezquerra A."/>
            <person name="Mallet L."/>
            <person name="Monroy-Kuhn J.M."/>
            <person name="Moser A."/>
            <person name="Murali S.C."/>
            <person name="Muzny D.M."/>
            <person name="Otani S."/>
            <person name="Piulachs M.-D."/>
            <person name="Poelchau M."/>
            <person name="Qu J."/>
            <person name="Schaub F."/>
            <person name="Wada-Katsumata A."/>
            <person name="Worley K.C."/>
            <person name="Xie Q."/>
            <person name="Ylla G."/>
            <person name="Poulsen M."/>
            <person name="Gibbs R.A."/>
            <person name="Schal C."/>
            <person name="Richards S."/>
            <person name="Belles X."/>
            <person name="Korb J."/>
            <person name="Bornberg-Bauer E."/>
        </authorList>
    </citation>
    <scope>NUCLEOTIDE SEQUENCE [LARGE SCALE GENOMIC DNA]</scope>
    <source>
        <tissue evidence="5">Whole body</tissue>
    </source>
</reference>
<dbReference type="GO" id="GO:0015031">
    <property type="term" value="P:protein transport"/>
    <property type="evidence" value="ECO:0007669"/>
    <property type="project" value="UniProtKB-KW"/>
</dbReference>
<evidence type="ECO:0000313" key="5">
    <source>
        <dbReference type="EMBL" id="PNF28986.1"/>
    </source>
</evidence>
<gene>
    <name evidence="5" type="primary">KPNA6</name>
    <name evidence="5" type="ORF">B7P43_G15107</name>
</gene>
<keyword evidence="3" id="KW-0653">Protein transport</keyword>
<dbReference type="InterPro" id="IPR000225">
    <property type="entry name" value="Armadillo"/>
</dbReference>
<accession>A0A2J7QK76</accession>
<evidence type="ECO:0000256" key="1">
    <source>
        <dbReference type="ARBA" id="ARBA00010394"/>
    </source>
</evidence>
<dbReference type="EMBL" id="NEVH01013277">
    <property type="protein sequence ID" value="PNF28986.1"/>
    <property type="molecule type" value="Genomic_DNA"/>
</dbReference>
<dbReference type="Gene3D" id="1.25.10.10">
    <property type="entry name" value="Leucine-rich Repeat Variant"/>
    <property type="match status" value="1"/>
</dbReference>
<evidence type="ECO:0000256" key="4">
    <source>
        <dbReference type="SAM" id="SignalP"/>
    </source>
</evidence>
<protein>
    <submittedName>
        <fullName evidence="5">Importin subunit alpha-7</fullName>
    </submittedName>
</protein>